<dbReference type="InterPro" id="IPR008979">
    <property type="entry name" value="Galactose-bd-like_sf"/>
</dbReference>
<dbReference type="EMBL" id="CP106735">
    <property type="protein sequence ID" value="UXX81021.1"/>
    <property type="molecule type" value="Genomic_DNA"/>
</dbReference>
<evidence type="ECO:0000313" key="5">
    <source>
        <dbReference type="Proteomes" id="UP001062165"/>
    </source>
</evidence>
<keyword evidence="2" id="KW-0732">Signal</keyword>
<dbReference type="Proteomes" id="UP001062165">
    <property type="component" value="Chromosome"/>
</dbReference>
<evidence type="ECO:0000256" key="1">
    <source>
        <dbReference type="ARBA" id="ARBA00022801"/>
    </source>
</evidence>
<dbReference type="RefSeq" id="WP_263052750.1">
    <property type="nucleotide sequence ID" value="NZ_CP106735.1"/>
</dbReference>
<dbReference type="Gene3D" id="2.60.120.260">
    <property type="entry name" value="Galactose-binding domain-like"/>
    <property type="match status" value="2"/>
</dbReference>
<keyword evidence="5" id="KW-1185">Reference proteome</keyword>
<dbReference type="PROSITE" id="PS50022">
    <property type="entry name" value="FA58C_3"/>
    <property type="match status" value="1"/>
</dbReference>
<dbReference type="Gene3D" id="2.130.10.10">
    <property type="entry name" value="YVTN repeat-like/Quinoprotein amine dehydrogenase"/>
    <property type="match status" value="3"/>
</dbReference>
<dbReference type="SMART" id="SM00635">
    <property type="entry name" value="BID_2"/>
    <property type="match status" value="3"/>
</dbReference>
<dbReference type="InterPro" id="IPR026444">
    <property type="entry name" value="Secre_tail"/>
</dbReference>
<dbReference type="NCBIfam" id="TIGR04183">
    <property type="entry name" value="Por_Secre_tail"/>
    <property type="match status" value="1"/>
</dbReference>
<protein>
    <submittedName>
        <fullName evidence="4">Ig-like domain-containing protein</fullName>
    </submittedName>
</protein>
<dbReference type="InterPro" id="IPR008964">
    <property type="entry name" value="Invasin/intimin_cell_adhesion"/>
</dbReference>
<evidence type="ECO:0000259" key="3">
    <source>
        <dbReference type="PROSITE" id="PS50022"/>
    </source>
</evidence>
<sequence>MMKKITILTISLLWTLLGHAQWESINPGAGGQVQDIVCDPNTPNRVFLASDMEGIYESLDNGQSWHPKGHLKQNRVYAVAVTPGNSNKMFVGTLYGLEVSSDGGDHFDLVGISKKFSIGAIAVSPSNPNLVIAAVGWRDDGDFAGNFGMSKNGQIITYRSTNGGSTWQQVNVGGSSERNVYSIQFEKNNANVAYMGTSQGVFKTTNGGSSWFALGGNPGTNTGVALSPNGQTLYGTFNHDLYVTSTSSINWQLKMSGLDGSANYWYPEVDPRSTGSSHKVTMAILGSRPGLYEGTFNWSGNNLSSYSWKKIWEGVSGYDTGWDQATPNPRVAHYTPTTWSRALWSTTNQTIFQATPNSSTWGWNWNNKYCIPNNNFNLGGNPTYASRGTASTYTYDIAMHDNYMIQTMADNGWVESWDGGYSWSNMQMRWKGQQSDAQSVDIGYDNGKYIAITESAPSCYGGACFTGGRLWTKILNTHSPSDEWVQVANSVKGAGGQINGGQYRDIAVSPVKRDRVFAASNDNGVYLIDDLWAAANGASNLQYIGMAGIRTKKIAPHPTNADVVFISSNSGGGQGVYKGQKNGGSWSFNKILDGSGWDAEVDVWEHNGQVYLFYFGNIGGEYKGMLSMDQGNSWNTVITSATAKGLNTPSWYGQVSGDFRFQSKGGIAGYDNKIIVNYYDHRQQQTYGVYRGTINGSNNVSWENWSGDIHFGGFTSARVKVASDGKRYFIASTAGAGAVRREIDGTGTIVPTSVSISGCSGSALSVGATMNLNETVSPSNATNKSVSWSSSNTSVATVSSSGLVTAVAAGSATITVTTNSGNKTATCGVTVSGGSGGGCSNPNLVSNGEFDSGVSDWNLYVNTGASANASSSQVSGAGLSGSQAAKVTISNGGGGNNDVQFYKVIGTLQSGKTYTVSFKAKSSSNRSITAGILKDISPWTGYKYETINLTNAVTDYSFEFAMSANESNARIDFFMGGGNPDVWIDAVLVQEKCEGGTGPILQTGVTISGCSGSALSIGATMDLDESVSPSNADDKSVTWSSSNTSVATVNGSGVVTAVAAGSATITVTTNSANKTASCNVTVSAPSGGNSLTIRARLTGGSSDNLQVRVNDNTVHTFSISGSSFANYTTSLSIAGNLKIYFPDNGTDIEVDYIIVDGVTYQAEDQPINTSAWQNGSCGGGGFSQWMHCPGYIDFGSLNGGGSNVSVSGVVIGNCSSPSLSVGATFDFNETVSPSNATNKSVTWNSSNTNVATVNGSGVVTTVSPGSANITVVTADGGFSAGCMVTVTGGGGASSYRYLRVTAYGTVQLESTIQQIHWLVGSADYPNPKITWNTQGQVTSSNNASNDYAAYDNTNGGWAVGTSYPAWITIDLGAGNEILPTEIQIKANAANRGFSAFDCHGSNDNSNWTMLHSESGLTSADYPNTWGNFSFGSSGRLRDAESEKSADLNTQVVYPNPLKQGQTLTILLQKSAQFVEIITLQGKEVLKVDVTGLDQYQVLIDERHFTSRGLYLIRIKSGDDFITKKLSIK</sequence>
<organism evidence="4 5">
    <name type="scientific">Reichenbachiella carrageenanivorans</name>
    <dbReference type="NCBI Taxonomy" id="2979869"/>
    <lineage>
        <taxon>Bacteria</taxon>
        <taxon>Pseudomonadati</taxon>
        <taxon>Bacteroidota</taxon>
        <taxon>Cytophagia</taxon>
        <taxon>Cytophagales</taxon>
        <taxon>Reichenbachiellaceae</taxon>
        <taxon>Reichenbachiella</taxon>
    </lineage>
</organism>
<name>A0ABY6D4F0_9BACT</name>
<dbReference type="InterPro" id="IPR015943">
    <property type="entry name" value="WD40/YVTN_repeat-like_dom_sf"/>
</dbReference>
<feature type="domain" description="F5/8 type C" evidence="3">
    <location>
        <begin position="1310"/>
        <end position="1420"/>
    </location>
</feature>
<feature type="signal peptide" evidence="2">
    <location>
        <begin position="1"/>
        <end position="20"/>
    </location>
</feature>
<dbReference type="SUPFAM" id="SSF49373">
    <property type="entry name" value="Invasin/intimin cell-adhesion fragments"/>
    <property type="match status" value="3"/>
</dbReference>
<dbReference type="Gene3D" id="2.60.40.1080">
    <property type="match status" value="3"/>
</dbReference>
<keyword evidence="1" id="KW-0378">Hydrolase</keyword>
<dbReference type="Pfam" id="PF00754">
    <property type="entry name" value="F5_F8_type_C"/>
    <property type="match status" value="1"/>
</dbReference>
<dbReference type="SUPFAM" id="SSF49785">
    <property type="entry name" value="Galactose-binding domain-like"/>
    <property type="match status" value="2"/>
</dbReference>
<dbReference type="Pfam" id="PF02368">
    <property type="entry name" value="Big_2"/>
    <property type="match status" value="3"/>
</dbReference>
<dbReference type="Gene3D" id="2.60.60.40">
    <property type="match status" value="1"/>
</dbReference>
<dbReference type="SUPFAM" id="SSF110296">
    <property type="entry name" value="Oligoxyloglucan reducing end-specific cellobiohydrolase"/>
    <property type="match status" value="1"/>
</dbReference>
<gene>
    <name evidence="4" type="ORF">N7E81_07905</name>
</gene>
<dbReference type="Pfam" id="PF18962">
    <property type="entry name" value="Por_Secre_tail"/>
    <property type="match status" value="1"/>
</dbReference>
<dbReference type="InterPro" id="IPR003305">
    <property type="entry name" value="CenC_carb-bd"/>
</dbReference>
<accession>A0ABY6D4F0</accession>
<proteinExistence type="predicted"/>
<dbReference type="InterPro" id="IPR000421">
    <property type="entry name" value="FA58C"/>
</dbReference>
<feature type="chain" id="PRO_5045465338" evidence="2">
    <location>
        <begin position="21"/>
        <end position="1528"/>
    </location>
</feature>
<reference evidence="4" key="1">
    <citation type="submission" date="2022-10" db="EMBL/GenBank/DDBJ databases">
        <title>Comparative genomics and taxonomic characterization of three novel marine species of genus Reichenbachiella exhibiting antioxidant and polysaccharide degradation activities.</title>
        <authorList>
            <person name="Muhammad N."/>
            <person name="Lee Y.-J."/>
            <person name="Ko J."/>
            <person name="Kim S.-G."/>
        </authorList>
    </citation>
    <scope>NUCLEOTIDE SEQUENCE</scope>
    <source>
        <strain evidence="4">Wsw4-B4</strain>
    </source>
</reference>
<evidence type="ECO:0000256" key="2">
    <source>
        <dbReference type="SAM" id="SignalP"/>
    </source>
</evidence>
<evidence type="ECO:0000313" key="4">
    <source>
        <dbReference type="EMBL" id="UXX81021.1"/>
    </source>
</evidence>
<dbReference type="InterPro" id="IPR003343">
    <property type="entry name" value="Big_2"/>
</dbReference>
<dbReference type="Pfam" id="PF02018">
    <property type="entry name" value="CBM_4_9"/>
    <property type="match status" value="1"/>
</dbReference>